<name>A0A2J9PPH5_9LACT</name>
<dbReference type="Gene3D" id="3.50.50.60">
    <property type="entry name" value="FAD/NAD(P)-binding domain"/>
    <property type="match status" value="1"/>
</dbReference>
<keyword evidence="5" id="KW-0285">Flavoprotein</keyword>
<sequence length="611" mass="67486">MSKLSFKYRKETVEQLKENQYDLFIIGGGITGAGVAIQAAASGLKTALVDMQDFSEGTSSRSTKLVHGGIRYLKNFDLEVVSDTVTERATVHNIAPHIPQPDPMLMPLYDEPKVTFNPLRLQIAMDIYDSLAGVKDSQYANEMLSKDEVLSRQPDLMAEGLIGGGKYLDFNNNDSRLVIENIKQANDDGADLLSHAKVVGFEYENDKIVAVKVEDLLSGETFTVKSHVVINTTGPWSDTIRQLDGSDEKPAQMRPTKGVHFVVDKSKLTVSQPIYFDTGEQDGRMVFVLPRENKTYFGTTDTDYTGDFENPTVTQEDVDYLLRVVNHRFPYANLSINDIEASWAGLRPLIDSNNASDYNGGDAGRLSERTFDELVALFDDYSKDKVERSAVEDKLQDLGSNTSERGDGSPSSVSRGSDLSISDSGLFTLAGGKITDYRKMAKGAMEKIIPAVADLTGKNYDLVQSSTYPVSGGQFDPNSYETAMETFANVGVARGLTYGQSLKLAKLYGSNMNRVISYLPVAKEYAAKYDYPVDIAVSLIYALEEEGVYTPSDFFARRTTLMLFQHDKMLEVKDAVSQTIVDYFELDQASADQQTAALDAEIAKAELQYLK</sequence>
<comment type="caution">
    <text evidence="14">The sequence shown here is derived from an EMBL/GenBank/DDBJ whole genome shotgun (WGS) entry which is preliminary data.</text>
</comment>
<dbReference type="PANTHER" id="PTHR11985:SF35">
    <property type="entry name" value="ANAEROBIC GLYCEROL-3-PHOSPHATE DEHYDROGENASE SUBUNIT A"/>
    <property type="match status" value="1"/>
</dbReference>
<dbReference type="PROSITE" id="PS00977">
    <property type="entry name" value="FAD_G3PDH_1"/>
    <property type="match status" value="1"/>
</dbReference>
<dbReference type="Pfam" id="PF01266">
    <property type="entry name" value="DAO"/>
    <property type="match status" value="1"/>
</dbReference>
<evidence type="ECO:0000256" key="3">
    <source>
        <dbReference type="ARBA" id="ARBA00013104"/>
    </source>
</evidence>
<proteinExistence type="inferred from homology"/>
<dbReference type="InterPro" id="IPR000447">
    <property type="entry name" value="G3P_DH_FAD-dep"/>
</dbReference>
<dbReference type="GO" id="GO:0006071">
    <property type="term" value="P:glycerol metabolic process"/>
    <property type="evidence" value="ECO:0007669"/>
    <property type="project" value="UniProtKB-KW"/>
</dbReference>
<dbReference type="EMBL" id="NBTM02000001">
    <property type="protein sequence ID" value="PNL92248.1"/>
    <property type="molecule type" value="Genomic_DNA"/>
</dbReference>
<keyword evidence="8" id="KW-0560">Oxidoreductase</keyword>
<keyword evidence="6" id="KW-0319">Glycerol metabolism</keyword>
<evidence type="ECO:0000256" key="7">
    <source>
        <dbReference type="ARBA" id="ARBA00022827"/>
    </source>
</evidence>
<reference evidence="15" key="1">
    <citation type="submission" date="2017-12" db="EMBL/GenBank/DDBJ databases">
        <title>FDA dAtabase for Regulatory Grade micrObial Sequences (FDA-ARGOS): Supporting development and validation of Infectious Disease Dx tests.</title>
        <authorList>
            <person name="Hoffmann M."/>
            <person name="Allard M."/>
            <person name="Evans P."/>
            <person name="Brown E."/>
            <person name="Tallon L."/>
            <person name="Sadzewicz L."/>
            <person name="Sengamalay N."/>
            <person name="Ott S."/>
            <person name="Godinez A."/>
            <person name="Nagaraj S."/>
            <person name="Vavikolanu K."/>
            <person name="Aluvathingal J."/>
            <person name="Nadendla S."/>
            <person name="Sichtig H."/>
        </authorList>
    </citation>
    <scope>NUCLEOTIDE SEQUENCE [LARGE SCALE GENOMIC DNA]</scope>
    <source>
        <strain evidence="15">FDAARGOS_249</strain>
    </source>
</reference>
<dbReference type="PRINTS" id="PR01001">
    <property type="entry name" value="FADG3PDH"/>
</dbReference>
<feature type="domain" description="Alpha-glycerophosphate oxidase C-terminal" evidence="13">
    <location>
        <begin position="465"/>
        <end position="589"/>
    </location>
</feature>
<evidence type="ECO:0000259" key="13">
    <source>
        <dbReference type="Pfam" id="PF16901"/>
    </source>
</evidence>
<dbReference type="SUPFAM" id="SSF51905">
    <property type="entry name" value="FAD/NAD(P)-binding domain"/>
    <property type="match status" value="1"/>
</dbReference>
<dbReference type="NCBIfam" id="NF033461">
    <property type="entry name" value="glycerol3P_ox_1"/>
    <property type="match status" value="1"/>
</dbReference>
<comment type="similarity">
    <text evidence="2">Belongs to the FAD-dependent glycerol-3-phosphate dehydrogenase family.</text>
</comment>
<evidence type="ECO:0000256" key="1">
    <source>
        <dbReference type="ARBA" id="ARBA00001974"/>
    </source>
</evidence>
<evidence type="ECO:0000256" key="4">
    <source>
        <dbReference type="ARBA" id="ARBA00021658"/>
    </source>
</evidence>
<dbReference type="Gene3D" id="3.30.9.10">
    <property type="entry name" value="D-Amino Acid Oxidase, subunit A, domain 2"/>
    <property type="match status" value="1"/>
</dbReference>
<dbReference type="SUPFAM" id="SSF54373">
    <property type="entry name" value="FAD-linked reductases, C-terminal domain"/>
    <property type="match status" value="1"/>
</dbReference>
<dbReference type="GO" id="GO:0004368">
    <property type="term" value="F:glycerol-3-phosphate dehydrogenase (quinone) activity"/>
    <property type="evidence" value="ECO:0007669"/>
    <property type="project" value="InterPro"/>
</dbReference>
<evidence type="ECO:0000313" key="14">
    <source>
        <dbReference type="EMBL" id="PNL92248.1"/>
    </source>
</evidence>
<dbReference type="Proteomes" id="UP000192813">
    <property type="component" value="Unassembled WGS sequence"/>
</dbReference>
<evidence type="ECO:0000259" key="12">
    <source>
        <dbReference type="Pfam" id="PF01266"/>
    </source>
</evidence>
<comment type="catalytic activity">
    <reaction evidence="10">
        <text>sn-glycerol 3-phosphate + O2 = dihydroxyacetone phosphate + H2O2</text>
        <dbReference type="Rhea" id="RHEA:18369"/>
        <dbReference type="ChEBI" id="CHEBI:15379"/>
        <dbReference type="ChEBI" id="CHEBI:16240"/>
        <dbReference type="ChEBI" id="CHEBI:57597"/>
        <dbReference type="ChEBI" id="CHEBI:57642"/>
        <dbReference type="EC" id="1.1.3.21"/>
    </reaction>
</comment>
<feature type="domain" description="FAD dependent oxidoreductase" evidence="12">
    <location>
        <begin position="22"/>
        <end position="352"/>
    </location>
</feature>
<dbReference type="Gene3D" id="1.10.8.870">
    <property type="entry name" value="Alpha-glycerophosphate oxidase, cap domain"/>
    <property type="match status" value="1"/>
</dbReference>
<evidence type="ECO:0000256" key="5">
    <source>
        <dbReference type="ARBA" id="ARBA00022630"/>
    </source>
</evidence>
<accession>A0A2J9PPH5</accession>
<feature type="compositionally biased region" description="Polar residues" evidence="11">
    <location>
        <begin position="398"/>
        <end position="418"/>
    </location>
</feature>
<evidence type="ECO:0000313" key="15">
    <source>
        <dbReference type="Proteomes" id="UP000192813"/>
    </source>
</evidence>
<evidence type="ECO:0000256" key="8">
    <source>
        <dbReference type="ARBA" id="ARBA00023002"/>
    </source>
</evidence>
<dbReference type="PANTHER" id="PTHR11985">
    <property type="entry name" value="GLYCEROL-3-PHOSPHATE DEHYDROGENASE"/>
    <property type="match status" value="1"/>
</dbReference>
<gene>
    <name evidence="14" type="primary">glpO</name>
    <name evidence="14" type="ORF">A6J77_008410</name>
</gene>
<dbReference type="RefSeq" id="WP_083069908.1">
    <property type="nucleotide sequence ID" value="NZ_NBTM02000001.1"/>
</dbReference>
<dbReference type="GO" id="GO:0004369">
    <property type="term" value="F:glycerol-3-phosphate oxidase activity"/>
    <property type="evidence" value="ECO:0007669"/>
    <property type="project" value="UniProtKB-EC"/>
</dbReference>
<dbReference type="Pfam" id="PF16901">
    <property type="entry name" value="DAO_C"/>
    <property type="match status" value="1"/>
</dbReference>
<organism evidence="14 15">
    <name type="scientific">Aerococcus viridans</name>
    <dbReference type="NCBI Taxonomy" id="1377"/>
    <lineage>
        <taxon>Bacteria</taxon>
        <taxon>Bacillati</taxon>
        <taxon>Bacillota</taxon>
        <taxon>Bacilli</taxon>
        <taxon>Lactobacillales</taxon>
        <taxon>Aerococcaceae</taxon>
        <taxon>Aerococcus</taxon>
    </lineage>
</organism>
<dbReference type="AlphaFoldDB" id="A0A2J9PPH5"/>
<dbReference type="InterPro" id="IPR006076">
    <property type="entry name" value="FAD-dep_OxRdtase"/>
</dbReference>
<comment type="cofactor">
    <cofactor evidence="1">
        <name>FAD</name>
        <dbReference type="ChEBI" id="CHEBI:57692"/>
    </cofactor>
</comment>
<protein>
    <recommendedName>
        <fullName evidence="4">Alpha-glycerophosphate oxidase</fullName>
        <ecNumber evidence="3">1.1.3.21</ecNumber>
    </recommendedName>
    <alternativeName>
        <fullName evidence="9">Glycerol-3-phosphate oxidase</fullName>
    </alternativeName>
</protein>
<keyword evidence="7" id="KW-0274">FAD</keyword>
<dbReference type="InterPro" id="IPR036188">
    <property type="entry name" value="FAD/NAD-bd_sf"/>
</dbReference>
<evidence type="ECO:0000256" key="2">
    <source>
        <dbReference type="ARBA" id="ARBA00007330"/>
    </source>
</evidence>
<evidence type="ECO:0000256" key="11">
    <source>
        <dbReference type="SAM" id="MobiDB-lite"/>
    </source>
</evidence>
<dbReference type="InterPro" id="IPR031656">
    <property type="entry name" value="DAO_C"/>
</dbReference>
<dbReference type="GO" id="GO:0046168">
    <property type="term" value="P:glycerol-3-phosphate catabolic process"/>
    <property type="evidence" value="ECO:0007669"/>
    <property type="project" value="TreeGrafter"/>
</dbReference>
<dbReference type="EC" id="1.1.3.21" evidence="3"/>
<evidence type="ECO:0000256" key="9">
    <source>
        <dbReference type="ARBA" id="ARBA00032349"/>
    </source>
</evidence>
<evidence type="ECO:0000256" key="6">
    <source>
        <dbReference type="ARBA" id="ARBA00022798"/>
    </source>
</evidence>
<evidence type="ECO:0000256" key="10">
    <source>
        <dbReference type="ARBA" id="ARBA00049503"/>
    </source>
</evidence>
<feature type="region of interest" description="Disordered" evidence="11">
    <location>
        <begin position="389"/>
        <end position="418"/>
    </location>
</feature>
<dbReference type="InterPro" id="IPR038299">
    <property type="entry name" value="DAO_C_sf"/>
</dbReference>